<dbReference type="Proteomes" id="UP001500729">
    <property type="component" value="Unassembled WGS sequence"/>
</dbReference>
<dbReference type="InterPro" id="IPR006379">
    <property type="entry name" value="HAD-SF_hydro_IIB"/>
</dbReference>
<comment type="caution">
    <text evidence="8">The sequence shown here is derived from an EMBL/GenBank/DDBJ whole genome shotgun (WGS) entry which is preliminary data.</text>
</comment>
<proteinExistence type="inferred from homology"/>
<protein>
    <recommendedName>
        <fullName evidence="7">Trehalose 6-phosphate phosphatase</fullName>
        <ecNumber evidence="7">3.1.3.12</ecNumber>
    </recommendedName>
</protein>
<dbReference type="InterPro" id="IPR023214">
    <property type="entry name" value="HAD_sf"/>
</dbReference>
<evidence type="ECO:0000256" key="3">
    <source>
        <dbReference type="ARBA" id="ARBA00006171"/>
    </source>
</evidence>
<dbReference type="PANTHER" id="PTHR43768">
    <property type="entry name" value="TREHALOSE 6-PHOSPHATE PHOSPHATASE"/>
    <property type="match status" value="1"/>
</dbReference>
<keyword evidence="7" id="KW-0460">Magnesium</keyword>
<evidence type="ECO:0000256" key="1">
    <source>
        <dbReference type="ARBA" id="ARBA00000500"/>
    </source>
</evidence>
<evidence type="ECO:0000256" key="7">
    <source>
        <dbReference type="RuleBase" id="RU361117"/>
    </source>
</evidence>
<keyword evidence="9" id="KW-1185">Reference proteome</keyword>
<dbReference type="InterPro" id="IPR023198">
    <property type="entry name" value="PGP-like_dom2"/>
</dbReference>
<dbReference type="RefSeq" id="WP_009947299.1">
    <property type="nucleotide sequence ID" value="NZ_BAAAGS010000023.1"/>
</dbReference>
<sequence length="538" mass="57490">MAATVLDPARHHAVLFDMDGVITDTASVHAAAWARLFDEYLAHLPPRAGEDHRPFSREDYTRHVDGKPRMAGVVDFLASRGITLPLGRPGDQHGQATAHGLAALKDHYFGQELDSAGVRVFDDAVALVRALRQAHVPTAVVSASRNCAQVLRRAGIGDLFDARVDGVLAEARGLAGKPDPATFLEAARLLDVDPAFAVVVEDSEAGVRAARTGGFALAIGVDRTGEPQRLRQVGADVVVDTLRAVSAAEPRGGPRPLSTVPGAGVHWDEIAPRLLPGRPVLAFDFDGTLAPIAETPAEAILPASTREVLAALSRRCPVAVLSGRDLDDVRRHVGLDRLWYAGSHGFEIAGPGGEHFAHASARTALPALDEAEARLASRLSDVAGVVLERKRFALAVHYRQVPDFAVAHVLDEVRAVTPSSITLTHGRLVAELLPAVAWDKGRALRWLLERLDPTGMARPVVLYAGDDLTDEDALRVVAATGVGIVVRSTEHGDRDTWAHYAVDDPGSLGVLLTRVASLMHTTGGDHDRGTRLHDRGRH</sequence>
<evidence type="ECO:0000256" key="2">
    <source>
        <dbReference type="ARBA" id="ARBA00005199"/>
    </source>
</evidence>
<gene>
    <name evidence="8" type="ORF">GCM10009533_36400</name>
</gene>
<dbReference type="NCBIfam" id="TIGR00685">
    <property type="entry name" value="T6PP"/>
    <property type="match status" value="1"/>
</dbReference>
<accession>A0ABN1D4E3</accession>
<dbReference type="Pfam" id="PF02358">
    <property type="entry name" value="Trehalose_PPase"/>
    <property type="match status" value="1"/>
</dbReference>
<reference evidence="8 9" key="1">
    <citation type="journal article" date="2019" name="Int. J. Syst. Evol. Microbiol.">
        <title>The Global Catalogue of Microorganisms (GCM) 10K type strain sequencing project: providing services to taxonomists for standard genome sequencing and annotation.</title>
        <authorList>
            <consortium name="The Broad Institute Genomics Platform"/>
            <consortium name="The Broad Institute Genome Sequencing Center for Infectious Disease"/>
            <person name="Wu L."/>
            <person name="Ma J."/>
        </authorList>
    </citation>
    <scope>NUCLEOTIDE SEQUENCE [LARGE SCALE GENOMIC DNA]</scope>
    <source>
        <strain evidence="8 9">JCM 10303</strain>
    </source>
</reference>
<organism evidence="8 9">
    <name type="scientific">Saccharopolyspora erythraea</name>
    <name type="common">Streptomyces erythraeus</name>
    <dbReference type="NCBI Taxonomy" id="1836"/>
    <lineage>
        <taxon>Bacteria</taxon>
        <taxon>Bacillati</taxon>
        <taxon>Actinomycetota</taxon>
        <taxon>Actinomycetes</taxon>
        <taxon>Pseudonocardiales</taxon>
        <taxon>Pseudonocardiaceae</taxon>
        <taxon>Saccharopolyspora</taxon>
    </lineage>
</organism>
<evidence type="ECO:0000256" key="6">
    <source>
        <dbReference type="ARBA" id="ARBA00024179"/>
    </source>
</evidence>
<dbReference type="InterPro" id="IPR006439">
    <property type="entry name" value="HAD-SF_hydro_IA"/>
</dbReference>
<dbReference type="NCBIfam" id="TIGR01509">
    <property type="entry name" value="HAD-SF-IA-v3"/>
    <property type="match status" value="1"/>
</dbReference>
<comment type="similarity">
    <text evidence="4 7">Belongs to the trehalose phosphatase family.</text>
</comment>
<dbReference type="NCBIfam" id="TIGR02009">
    <property type="entry name" value="PGMB-YQAB-SF"/>
    <property type="match status" value="1"/>
</dbReference>
<dbReference type="InterPro" id="IPR044651">
    <property type="entry name" value="OTSB-like"/>
</dbReference>
<dbReference type="Pfam" id="PF00702">
    <property type="entry name" value="Hydrolase"/>
    <property type="match status" value="1"/>
</dbReference>
<dbReference type="SFLD" id="SFLDG01129">
    <property type="entry name" value="C1.5:_HAD__Beta-PGM__Phosphata"/>
    <property type="match status" value="1"/>
</dbReference>
<comment type="pathway">
    <text evidence="2 7">Glycan biosynthesis; trehalose biosynthesis.</text>
</comment>
<comment type="similarity">
    <text evidence="3">Belongs to the HAD-like hydrolase superfamily. CbbY/CbbZ/Gph/YieH family.</text>
</comment>
<name>A0ABN1D4E3_SACER</name>
<comment type="cofactor">
    <cofactor evidence="7">
        <name>Mg(2+)</name>
        <dbReference type="ChEBI" id="CHEBI:18420"/>
    </cofactor>
</comment>
<dbReference type="InterPro" id="IPR003337">
    <property type="entry name" value="Trehalose_PPase"/>
</dbReference>
<keyword evidence="5 7" id="KW-0378">Hydrolase</keyword>
<dbReference type="InterPro" id="IPR010976">
    <property type="entry name" value="B-phosphoglucomutase_hydrolase"/>
</dbReference>
<dbReference type="CDD" id="cd01627">
    <property type="entry name" value="HAD_TPP"/>
    <property type="match status" value="1"/>
</dbReference>
<evidence type="ECO:0000256" key="5">
    <source>
        <dbReference type="ARBA" id="ARBA00022801"/>
    </source>
</evidence>
<dbReference type="SFLD" id="SFLDS00003">
    <property type="entry name" value="Haloacid_Dehalogenase"/>
    <property type="match status" value="1"/>
</dbReference>
<dbReference type="NCBIfam" id="TIGR01484">
    <property type="entry name" value="HAD-SF-IIB"/>
    <property type="match status" value="1"/>
</dbReference>
<dbReference type="EC" id="3.1.3.12" evidence="7"/>
<dbReference type="Gene3D" id="3.30.70.1020">
    <property type="entry name" value="Trehalose-6-phosphate phosphatase related protein, domain 2"/>
    <property type="match status" value="1"/>
</dbReference>
<comment type="function">
    <text evidence="6 7">Removes the phosphate from trehalose 6-phosphate to produce free trehalose.</text>
</comment>
<evidence type="ECO:0000256" key="4">
    <source>
        <dbReference type="ARBA" id="ARBA00008770"/>
    </source>
</evidence>
<keyword evidence="7" id="KW-0479">Metal-binding</keyword>
<dbReference type="EMBL" id="BAAAGS010000023">
    <property type="protein sequence ID" value="GAA0534007.1"/>
    <property type="molecule type" value="Genomic_DNA"/>
</dbReference>
<dbReference type="PANTHER" id="PTHR43768:SF3">
    <property type="entry name" value="TREHALOSE 6-PHOSPHATE PHOSPHATASE"/>
    <property type="match status" value="1"/>
</dbReference>
<dbReference type="Gene3D" id="1.10.150.240">
    <property type="entry name" value="Putative phosphatase, domain 2"/>
    <property type="match status" value="1"/>
</dbReference>
<dbReference type="Gene3D" id="3.40.50.1000">
    <property type="entry name" value="HAD superfamily/HAD-like"/>
    <property type="match status" value="2"/>
</dbReference>
<dbReference type="SUPFAM" id="SSF56784">
    <property type="entry name" value="HAD-like"/>
    <property type="match status" value="2"/>
</dbReference>
<dbReference type="InterPro" id="IPR036412">
    <property type="entry name" value="HAD-like_sf"/>
</dbReference>
<comment type="catalytic activity">
    <reaction evidence="1 7">
        <text>alpha,alpha-trehalose 6-phosphate + H2O = alpha,alpha-trehalose + phosphate</text>
        <dbReference type="Rhea" id="RHEA:23420"/>
        <dbReference type="ChEBI" id="CHEBI:15377"/>
        <dbReference type="ChEBI" id="CHEBI:16551"/>
        <dbReference type="ChEBI" id="CHEBI:43474"/>
        <dbReference type="ChEBI" id="CHEBI:58429"/>
        <dbReference type="EC" id="3.1.3.12"/>
    </reaction>
</comment>
<evidence type="ECO:0000313" key="9">
    <source>
        <dbReference type="Proteomes" id="UP001500729"/>
    </source>
</evidence>
<evidence type="ECO:0000313" key="8">
    <source>
        <dbReference type="EMBL" id="GAA0534007.1"/>
    </source>
</evidence>